<sequence length="328" mass="37711">MTTLRKFIVGTIDAKFYEKNLQKYASHDVNEDIIIEIDVGGVDIFHCSFSHVSNSIVWLIYHHESKYLVIETPYDDATRFEFLEFNLFDISKRTISDSDLATMIYPMYHHLVKCIDIEDYQPDAEEFERVVSCMTITVVESYNCGKLCLDKFVYIAEAVSEEQFGKPTSVFIIPAVTGLKTAIENKTVVAIDKLKYQTTTCVGGVYKLVDRCLTEYKIVDIDYIPDAEKNERQLNRDDYLMPKATFVLSGESAGQYILESYIRSGGFASYNLHRADKNGNNIKYLKGERIIIIKGRGKRPDRLKVVDWEYIPHGSDNEYEVDSIIQKL</sequence>
<evidence type="ECO:0000313" key="1">
    <source>
        <dbReference type="EMBL" id="QHT82295.1"/>
    </source>
</evidence>
<name>A0A6C0HQA8_9ZZZZ</name>
<accession>A0A6C0HQA8</accession>
<organism evidence="1">
    <name type="scientific">viral metagenome</name>
    <dbReference type="NCBI Taxonomy" id="1070528"/>
    <lineage>
        <taxon>unclassified sequences</taxon>
        <taxon>metagenomes</taxon>
        <taxon>organismal metagenomes</taxon>
    </lineage>
</organism>
<dbReference type="AlphaFoldDB" id="A0A6C0HQA8"/>
<protein>
    <submittedName>
        <fullName evidence="1">Uncharacterized protein</fullName>
    </submittedName>
</protein>
<proteinExistence type="predicted"/>
<dbReference type="EMBL" id="MN739997">
    <property type="protein sequence ID" value="QHT82295.1"/>
    <property type="molecule type" value="Genomic_DNA"/>
</dbReference>
<reference evidence="1" key="1">
    <citation type="journal article" date="2020" name="Nature">
        <title>Giant virus diversity and host interactions through global metagenomics.</title>
        <authorList>
            <person name="Schulz F."/>
            <person name="Roux S."/>
            <person name="Paez-Espino D."/>
            <person name="Jungbluth S."/>
            <person name="Walsh D.A."/>
            <person name="Denef V.J."/>
            <person name="McMahon K.D."/>
            <person name="Konstantinidis K.T."/>
            <person name="Eloe-Fadrosh E.A."/>
            <person name="Kyrpides N.C."/>
            <person name="Woyke T."/>
        </authorList>
    </citation>
    <scope>NUCLEOTIDE SEQUENCE</scope>
    <source>
        <strain evidence="1">GVMAG-M-3300023184-161</strain>
    </source>
</reference>